<keyword evidence="13" id="KW-1185">Reference proteome</keyword>
<evidence type="ECO:0000256" key="2">
    <source>
        <dbReference type="ARBA" id="ARBA00001933"/>
    </source>
</evidence>
<gene>
    <name evidence="12" type="ORF">ADS77_12340</name>
</gene>
<dbReference type="EC" id="2.4.1.1" evidence="11"/>
<evidence type="ECO:0000256" key="4">
    <source>
        <dbReference type="ARBA" id="ARBA00022533"/>
    </source>
</evidence>
<dbReference type="RefSeq" id="WP_054454668.1">
    <property type="nucleotide sequence ID" value="NZ_LHPH01000013.1"/>
</dbReference>
<keyword evidence="5 11" id="KW-0328">Glycosyltransferase</keyword>
<dbReference type="AlphaFoldDB" id="A0A0N1EL15"/>
<evidence type="ECO:0000256" key="5">
    <source>
        <dbReference type="ARBA" id="ARBA00022676"/>
    </source>
</evidence>
<name>A0A0N1EL15_9GAMM</name>
<dbReference type="InterPro" id="IPR035090">
    <property type="entry name" value="Pyridoxal_P_attach_site"/>
</dbReference>
<comment type="function">
    <text evidence="11">Allosteric enzyme that catalyzes the rate-limiting step in glycogen catabolism, the phosphorolytic cleavage of glycogen to produce glucose-1-phosphate, and plays a central role in maintaining cellular and organismal glucose homeostasis.</text>
</comment>
<dbReference type="InterPro" id="IPR011833">
    <property type="entry name" value="Glycg_phsphrylas"/>
</dbReference>
<dbReference type="NCBIfam" id="TIGR02093">
    <property type="entry name" value="P_ylase"/>
    <property type="match status" value="1"/>
</dbReference>
<dbReference type="OrthoDB" id="7229284at2"/>
<evidence type="ECO:0000256" key="9">
    <source>
        <dbReference type="ARBA" id="ARBA00025174"/>
    </source>
</evidence>
<organism evidence="12 13">
    <name type="scientific">Pseudoalteromonas porphyrae</name>
    <dbReference type="NCBI Taxonomy" id="187330"/>
    <lineage>
        <taxon>Bacteria</taxon>
        <taxon>Pseudomonadati</taxon>
        <taxon>Pseudomonadota</taxon>
        <taxon>Gammaproteobacteria</taxon>
        <taxon>Alteromonadales</taxon>
        <taxon>Pseudoalteromonadaceae</taxon>
        <taxon>Pseudoalteromonas</taxon>
    </lineage>
</organism>
<keyword evidence="7 10" id="KW-0663">Pyridoxal phosphate</keyword>
<dbReference type="PROSITE" id="PS00102">
    <property type="entry name" value="PHOSPHORYLASE"/>
    <property type="match status" value="1"/>
</dbReference>
<dbReference type="Pfam" id="PF00343">
    <property type="entry name" value="Phosphorylase"/>
    <property type="match status" value="1"/>
</dbReference>
<comment type="caution">
    <text evidence="12">The sequence shown here is derived from an EMBL/GenBank/DDBJ whole genome shotgun (WGS) entry which is preliminary data.</text>
</comment>
<dbReference type="CDD" id="cd04300">
    <property type="entry name" value="GT35_Glycogen_Phosphorylase"/>
    <property type="match status" value="1"/>
</dbReference>
<dbReference type="FunFam" id="3.40.50.2000:FF:000003">
    <property type="entry name" value="Alpha-1,4 glucan phosphorylase"/>
    <property type="match status" value="1"/>
</dbReference>
<accession>A0A0N1EL15</accession>
<dbReference type="GO" id="GO:0005980">
    <property type="term" value="P:glycogen catabolic process"/>
    <property type="evidence" value="ECO:0007669"/>
    <property type="project" value="UniProtKB-ARBA"/>
</dbReference>
<dbReference type="Gene3D" id="3.40.50.2000">
    <property type="entry name" value="Glycogen Phosphorylase B"/>
    <property type="match status" value="2"/>
</dbReference>
<dbReference type="EMBL" id="LHPH01000013">
    <property type="protein sequence ID" value="KPH62484.1"/>
    <property type="molecule type" value="Genomic_DNA"/>
</dbReference>
<keyword evidence="4" id="KW-0021">Allosteric enzyme</keyword>
<comment type="similarity">
    <text evidence="3 11">Belongs to the glycogen phosphorylase family.</text>
</comment>
<evidence type="ECO:0000256" key="10">
    <source>
        <dbReference type="PIRSR" id="PIRSR000460-1"/>
    </source>
</evidence>
<dbReference type="STRING" id="187330.AMS58_04335"/>
<evidence type="ECO:0000256" key="11">
    <source>
        <dbReference type="RuleBase" id="RU000587"/>
    </source>
</evidence>
<comment type="function">
    <text evidence="9">Phosphorylase is an important allosteric enzyme in carbohydrate metabolism. Enzymes from different sources differ in their regulatory mechanisms and in their natural substrates. However, all known phosphorylases share catalytic and structural properties.</text>
</comment>
<dbReference type="GO" id="GO:0030170">
    <property type="term" value="F:pyridoxal phosphate binding"/>
    <property type="evidence" value="ECO:0007669"/>
    <property type="project" value="InterPro"/>
</dbReference>
<protein>
    <recommendedName>
        <fullName evidence="11">Alpha-1,4 glucan phosphorylase</fullName>
        <ecNumber evidence="11">2.4.1.1</ecNumber>
    </recommendedName>
</protein>
<dbReference type="GO" id="GO:0008184">
    <property type="term" value="F:glycogen phosphorylase activity"/>
    <property type="evidence" value="ECO:0007669"/>
    <property type="project" value="InterPro"/>
</dbReference>
<comment type="cofactor">
    <cofactor evidence="2 11">
        <name>pyridoxal 5'-phosphate</name>
        <dbReference type="ChEBI" id="CHEBI:597326"/>
    </cofactor>
</comment>
<proteinExistence type="inferred from homology"/>
<comment type="catalytic activity">
    <reaction evidence="1 11">
        <text>[(1-&gt;4)-alpha-D-glucosyl](n) + phosphate = [(1-&gt;4)-alpha-D-glucosyl](n-1) + alpha-D-glucose 1-phosphate</text>
        <dbReference type="Rhea" id="RHEA:41732"/>
        <dbReference type="Rhea" id="RHEA-COMP:9584"/>
        <dbReference type="Rhea" id="RHEA-COMP:9586"/>
        <dbReference type="ChEBI" id="CHEBI:15444"/>
        <dbReference type="ChEBI" id="CHEBI:43474"/>
        <dbReference type="ChEBI" id="CHEBI:58601"/>
        <dbReference type="EC" id="2.4.1.1"/>
    </reaction>
</comment>
<dbReference type="PATRIC" id="fig|187330.3.peg.893"/>
<keyword evidence="6 11" id="KW-0808">Transferase</keyword>
<reference evidence="12 13" key="1">
    <citation type="submission" date="2015-08" db="EMBL/GenBank/DDBJ databases">
        <title>Draft Genome Sequence of Pseudoalteromonas porphyrae UCD-SED14.</title>
        <authorList>
            <person name="Coil D.A."/>
            <person name="Jospin G."/>
            <person name="Lee R.D."/>
            <person name="Eisen J.A."/>
        </authorList>
    </citation>
    <scope>NUCLEOTIDE SEQUENCE [LARGE SCALE GENOMIC DNA]</scope>
    <source>
        <strain evidence="12 13">UCD-SED14</strain>
    </source>
</reference>
<evidence type="ECO:0000256" key="7">
    <source>
        <dbReference type="ARBA" id="ARBA00022898"/>
    </source>
</evidence>
<dbReference type="Proteomes" id="UP000037848">
    <property type="component" value="Unassembled WGS sequence"/>
</dbReference>
<dbReference type="FunFam" id="3.40.50.2000:FF:000002">
    <property type="entry name" value="Alpha-1,4 glucan phosphorylase"/>
    <property type="match status" value="1"/>
</dbReference>
<evidence type="ECO:0000256" key="1">
    <source>
        <dbReference type="ARBA" id="ARBA00001275"/>
    </source>
</evidence>
<dbReference type="GO" id="GO:0005737">
    <property type="term" value="C:cytoplasm"/>
    <property type="evidence" value="ECO:0007669"/>
    <property type="project" value="TreeGrafter"/>
</dbReference>
<sequence length="841" mass="95210">MANNGEQMCVAKGWQDAPLIDESTLEDDLSRHFYYTLGRDRVGKSQLYLYNALALTIRDRLVARCRATKQQMNSEKRRKTAYISLEFLMGRALGNAILNLDLDDQVKDALNQYCAKIEDVAEAEHDAGLGNGGLGRLAACFLDSCASLALPVTGYGIRYEYGMFNQSIENGHQIEQPDNWLREGHPWELSAPEQAKRIKFFGHVESYTDKKGRVHRQWLDTHDVLAVPYDVPIPGYKNNIVNTLRLWKSEATDEFDLSEFNAGSYSEAVAHKNLAEQITMVLYPNDTSENGKELRLRQQYFLSSASLQDIIGVWVSQHGEGFSDFADFHVFQLNDTHPSIAVAELMRLLIDDYDLDWDDAWEITTKTMAYTNHTLLPEALEKWSVSLFARLLPRILEIIYEINARFLAHVALAWPGDVVKQQALSLIEEGPEPQVRMAYLAIVGSFSVNGVAALHTELLKEGLFKTFYELWPEKFNNKTNGVTPRRWLAHCNPKLTKLIGEKIGDNWVGDFSQISQLRRYFDDAKFHQQWQAVKLENKQRLVDLVKERCGVEFDTSMMFDVHVKRIHEYKRQLLNVLHVIHLYDRIRRGDTANLVPRCVLLGGKAAPGYYMAKRIIKLINNVADVINKDPLAKPFLRVAFLPNYNVTAMETICPATDLSEQISTAGKEASGTGNMKFMMNGALTIGTLDGANIEIRDAVGADNFFLFGAQTEQIDGIKQSYNPLHLIHNTPDLLNVMQLLESGHFNLFEPGLFDDIINAIKSPHDPWLVAHDFESFVHAQRAVEHAYLDQQHWTQMSILNTAASGVFSSDRTISQYSNDIWHLEALTTTSSANQAASNSLD</sequence>
<evidence type="ECO:0000313" key="12">
    <source>
        <dbReference type="EMBL" id="KPH62484.1"/>
    </source>
</evidence>
<evidence type="ECO:0000256" key="6">
    <source>
        <dbReference type="ARBA" id="ARBA00022679"/>
    </source>
</evidence>
<dbReference type="PANTHER" id="PTHR11468">
    <property type="entry name" value="GLYCOGEN PHOSPHORYLASE"/>
    <property type="match status" value="1"/>
</dbReference>
<dbReference type="PIRSF" id="PIRSF000460">
    <property type="entry name" value="Pprylas_GlgP"/>
    <property type="match status" value="1"/>
</dbReference>
<keyword evidence="8 11" id="KW-0119">Carbohydrate metabolism</keyword>
<dbReference type="PANTHER" id="PTHR11468:SF3">
    <property type="entry name" value="GLYCOGEN PHOSPHORYLASE, LIVER FORM"/>
    <property type="match status" value="1"/>
</dbReference>
<dbReference type="InterPro" id="IPR000811">
    <property type="entry name" value="Glyco_trans_35"/>
</dbReference>
<evidence type="ECO:0000313" key="13">
    <source>
        <dbReference type="Proteomes" id="UP000037848"/>
    </source>
</evidence>
<evidence type="ECO:0000256" key="3">
    <source>
        <dbReference type="ARBA" id="ARBA00006047"/>
    </source>
</evidence>
<dbReference type="SUPFAM" id="SSF53756">
    <property type="entry name" value="UDP-Glycosyltransferase/glycogen phosphorylase"/>
    <property type="match status" value="1"/>
</dbReference>
<feature type="modified residue" description="N6-(pyridoxal phosphate)lysine" evidence="10">
    <location>
        <position position="676"/>
    </location>
</feature>
<evidence type="ECO:0000256" key="8">
    <source>
        <dbReference type="ARBA" id="ARBA00023277"/>
    </source>
</evidence>